<keyword evidence="4" id="KW-0689">Ribosomal protein</keyword>
<dbReference type="InterPro" id="IPR051991">
    <property type="entry name" value="Mitoribosomal_protein_bL32"/>
</dbReference>
<name>A0A670JKD9_PODMU</name>
<feature type="compositionally biased region" description="Basic and acidic residues" evidence="10">
    <location>
        <begin position="287"/>
        <end position="297"/>
    </location>
</feature>
<dbReference type="Pfam" id="PF01783">
    <property type="entry name" value="Ribosomal_L32p"/>
    <property type="match status" value="1"/>
</dbReference>
<keyword evidence="6" id="KW-0687">Ribonucleoprotein</keyword>
<comment type="similarity">
    <text evidence="2">Belongs to the bacterial ribosomal protein bL32 family.</text>
</comment>
<dbReference type="OrthoDB" id="2014905at2759"/>
<dbReference type="KEGG" id="pmua:114607376"/>
<gene>
    <name evidence="11" type="primary">LOC114607376</name>
</gene>
<comment type="function">
    <text evidence="9">Component of the mitochondrial large ribosomal subunit (mt-LSU). The mitochondrial ribosome (mitoribosome) is a large ribonucleoprotein complex responsible for the synthesis of proteins inside mitochondria.</text>
</comment>
<accession>A0A670JKD9</accession>
<feature type="region of interest" description="Disordered" evidence="10">
    <location>
        <begin position="287"/>
        <end position="308"/>
    </location>
</feature>
<evidence type="ECO:0000256" key="9">
    <source>
        <dbReference type="ARBA" id="ARBA00045766"/>
    </source>
</evidence>
<dbReference type="GO" id="GO:0005762">
    <property type="term" value="C:mitochondrial large ribosomal subunit"/>
    <property type="evidence" value="ECO:0007669"/>
    <property type="project" value="TreeGrafter"/>
</dbReference>
<dbReference type="GO" id="GO:0006412">
    <property type="term" value="P:translation"/>
    <property type="evidence" value="ECO:0007669"/>
    <property type="project" value="InterPro"/>
</dbReference>
<evidence type="ECO:0000256" key="8">
    <source>
        <dbReference type="ARBA" id="ARBA00042577"/>
    </source>
</evidence>
<dbReference type="PANTHER" id="PTHR21026:SF2">
    <property type="entry name" value="LARGE RIBOSOMAL SUBUNIT PROTEIN BL32M"/>
    <property type="match status" value="1"/>
</dbReference>
<dbReference type="GeneID" id="114607376"/>
<comment type="subcellular location">
    <subcellularLocation>
        <location evidence="1">Mitochondrion</location>
    </subcellularLocation>
</comment>
<keyword evidence="3" id="KW-0809">Transit peptide</keyword>
<dbReference type="AlphaFoldDB" id="A0A670JKD9"/>
<dbReference type="InterPro" id="IPR002677">
    <property type="entry name" value="Ribosomal_bL32"/>
</dbReference>
<evidence type="ECO:0000256" key="3">
    <source>
        <dbReference type="ARBA" id="ARBA00022946"/>
    </source>
</evidence>
<evidence type="ECO:0000256" key="4">
    <source>
        <dbReference type="ARBA" id="ARBA00022980"/>
    </source>
</evidence>
<evidence type="ECO:0000256" key="7">
    <source>
        <dbReference type="ARBA" id="ARBA00039935"/>
    </source>
</evidence>
<dbReference type="PANTHER" id="PTHR21026">
    <property type="entry name" value="39S RIBOSOMAL PROTEIN L32, MITOCHONDRIAL"/>
    <property type="match status" value="1"/>
</dbReference>
<sequence>MRKKRKHVERRPQNHEQIELPGTLESRETLWQPFSTLGRSYPPSNVVGLQLPSSLANRIGSLCYACREPVPRPQALEEGVLGHVVQLSRQVAWRKRRQREGRLGFPAPSARLILTGAFSRREGGGPVKMAAAALLLVFPSPLPRIQGFLRSCWSQLGCRSPPGAPALAIQGPAFLPEPTEENAESKETPSFLDSIFWMAAPKSRRTIEVNRCRRRNPRNLIKIKRNIDVCPQCGNLKLKHILCGYCYAKVKRETVAIRKEIWAQEGGPHKAPPVETVVLYEGEKARDEDEGKRIIERTRKRPSWFTQD</sequence>
<keyword evidence="12" id="KW-1185">Reference proteome</keyword>
<reference evidence="11 12" key="1">
    <citation type="journal article" date="2019" name="Proc. Natl. Acad. Sci. U.S.A.">
        <title>Regulatory changes in pterin and carotenoid genes underlie balanced color polymorphisms in the wall lizard.</title>
        <authorList>
            <person name="Andrade P."/>
            <person name="Pinho C."/>
            <person name="Perez I de Lanuza G."/>
            <person name="Afonso S."/>
            <person name="Brejcha J."/>
            <person name="Rubin C.J."/>
            <person name="Wallerman O."/>
            <person name="Pereira P."/>
            <person name="Sabatino S.J."/>
            <person name="Bellati A."/>
            <person name="Pellitteri-Rosa D."/>
            <person name="Bosakova Z."/>
            <person name="Bunikis I."/>
            <person name="Carretero M.A."/>
            <person name="Feiner N."/>
            <person name="Marsik P."/>
            <person name="Pauperio F."/>
            <person name="Salvi D."/>
            <person name="Soler L."/>
            <person name="While G.M."/>
            <person name="Uller T."/>
            <person name="Font E."/>
            <person name="Andersson L."/>
            <person name="Carneiro M."/>
        </authorList>
    </citation>
    <scope>NUCLEOTIDE SEQUENCE</scope>
</reference>
<dbReference type="Proteomes" id="UP000472272">
    <property type="component" value="Chromosome 12"/>
</dbReference>
<dbReference type="SUPFAM" id="SSF57829">
    <property type="entry name" value="Zn-binding ribosomal proteins"/>
    <property type="match status" value="1"/>
</dbReference>
<evidence type="ECO:0000313" key="12">
    <source>
        <dbReference type="Proteomes" id="UP000472272"/>
    </source>
</evidence>
<reference evidence="11" key="2">
    <citation type="submission" date="2025-08" db="UniProtKB">
        <authorList>
            <consortium name="Ensembl"/>
        </authorList>
    </citation>
    <scope>IDENTIFICATION</scope>
</reference>
<evidence type="ECO:0000256" key="2">
    <source>
        <dbReference type="ARBA" id="ARBA00008560"/>
    </source>
</evidence>
<organism evidence="11 12">
    <name type="scientific">Podarcis muralis</name>
    <name type="common">Wall lizard</name>
    <name type="synonym">Lacerta muralis</name>
    <dbReference type="NCBI Taxonomy" id="64176"/>
    <lineage>
        <taxon>Eukaryota</taxon>
        <taxon>Metazoa</taxon>
        <taxon>Chordata</taxon>
        <taxon>Craniata</taxon>
        <taxon>Vertebrata</taxon>
        <taxon>Euteleostomi</taxon>
        <taxon>Lepidosauria</taxon>
        <taxon>Squamata</taxon>
        <taxon>Bifurcata</taxon>
        <taxon>Unidentata</taxon>
        <taxon>Episquamata</taxon>
        <taxon>Laterata</taxon>
        <taxon>Lacertibaenia</taxon>
        <taxon>Lacertidae</taxon>
        <taxon>Podarcis</taxon>
    </lineage>
</organism>
<evidence type="ECO:0000256" key="1">
    <source>
        <dbReference type="ARBA" id="ARBA00004173"/>
    </source>
</evidence>
<proteinExistence type="inferred from homology"/>
<evidence type="ECO:0000313" key="11">
    <source>
        <dbReference type="Ensembl" id="ENSPMRP00000024841.1"/>
    </source>
</evidence>
<reference evidence="11" key="3">
    <citation type="submission" date="2025-09" db="UniProtKB">
        <authorList>
            <consortium name="Ensembl"/>
        </authorList>
    </citation>
    <scope>IDENTIFICATION</scope>
</reference>
<evidence type="ECO:0000256" key="6">
    <source>
        <dbReference type="ARBA" id="ARBA00023274"/>
    </source>
</evidence>
<keyword evidence="5" id="KW-0496">Mitochondrion</keyword>
<evidence type="ECO:0000256" key="5">
    <source>
        <dbReference type="ARBA" id="ARBA00023128"/>
    </source>
</evidence>
<dbReference type="InterPro" id="IPR011332">
    <property type="entry name" value="Ribosomal_zn-bd"/>
</dbReference>
<dbReference type="GO" id="GO:0003735">
    <property type="term" value="F:structural constituent of ribosome"/>
    <property type="evidence" value="ECO:0007669"/>
    <property type="project" value="InterPro"/>
</dbReference>
<protein>
    <recommendedName>
        <fullName evidence="7">Large ribosomal subunit protein bL32m</fullName>
    </recommendedName>
    <alternativeName>
        <fullName evidence="8">39S ribosomal protein L32, mitochondrial</fullName>
    </alternativeName>
</protein>
<evidence type="ECO:0000256" key="10">
    <source>
        <dbReference type="SAM" id="MobiDB-lite"/>
    </source>
</evidence>
<dbReference type="GeneTree" id="ENSGT00390000014996"/>
<dbReference type="Ensembl" id="ENSPMRT00000026358.1">
    <property type="protein sequence ID" value="ENSPMRP00000024841.1"/>
    <property type="gene ID" value="ENSPMRG00000016054.1"/>
</dbReference>
<dbReference type="RefSeq" id="XP_028606353.1">
    <property type="nucleotide sequence ID" value="XM_028750520.1"/>
</dbReference>